<feature type="transmembrane region" description="Helical" evidence="9">
    <location>
        <begin position="32"/>
        <end position="52"/>
    </location>
</feature>
<feature type="domain" description="ABC transmembrane type-1" evidence="10">
    <location>
        <begin position="214"/>
        <end position="421"/>
    </location>
</feature>
<evidence type="ECO:0000256" key="7">
    <source>
        <dbReference type="ARBA" id="ARBA00022989"/>
    </source>
</evidence>
<dbReference type="InterPro" id="IPR024573">
    <property type="entry name" value="DUF3333"/>
</dbReference>
<name>A0A1I4AZN9_9PROT</name>
<proteinExistence type="inferred from homology"/>
<reference evidence="12" key="1">
    <citation type="submission" date="2016-10" db="EMBL/GenBank/DDBJ databases">
        <authorList>
            <person name="Varghese N."/>
            <person name="Submissions S."/>
        </authorList>
    </citation>
    <scope>NUCLEOTIDE SEQUENCE [LARGE SCALE GENOMIC DNA]</scope>
    <source>
        <strain evidence="12">Nm69</strain>
    </source>
</reference>
<gene>
    <name evidence="11" type="ORF">SAMN05216302_101091</name>
</gene>
<evidence type="ECO:0000313" key="11">
    <source>
        <dbReference type="EMBL" id="SFK61377.1"/>
    </source>
</evidence>
<accession>A0A1I4AZN9</accession>
<comment type="subcellular location">
    <subcellularLocation>
        <location evidence="9">Cell inner membrane</location>
        <topology evidence="9">Multi-pass membrane protein</topology>
    </subcellularLocation>
    <subcellularLocation>
        <location evidence="1">Cell membrane</location>
        <topology evidence="1">Multi-pass membrane protein</topology>
    </subcellularLocation>
</comment>
<evidence type="ECO:0000256" key="9">
    <source>
        <dbReference type="RuleBase" id="RU363043"/>
    </source>
</evidence>
<dbReference type="CDD" id="cd06261">
    <property type="entry name" value="TM_PBP2"/>
    <property type="match status" value="1"/>
</dbReference>
<dbReference type="GO" id="GO:0035435">
    <property type="term" value="P:phosphate ion transmembrane transport"/>
    <property type="evidence" value="ECO:0007669"/>
    <property type="project" value="InterPro"/>
</dbReference>
<feature type="transmembrane region" description="Helical" evidence="9">
    <location>
        <begin position="329"/>
        <end position="349"/>
    </location>
</feature>
<dbReference type="GO" id="GO:0005315">
    <property type="term" value="F:phosphate transmembrane transporter activity"/>
    <property type="evidence" value="ECO:0007669"/>
    <property type="project" value="InterPro"/>
</dbReference>
<dbReference type="SUPFAM" id="SSF161098">
    <property type="entry name" value="MetI-like"/>
    <property type="match status" value="1"/>
</dbReference>
<dbReference type="OrthoDB" id="9785113at2"/>
<sequence>MNKLPSDKPVAIDLVNASLAKRHTSEKLFQRIGLLSLLMGLTFLFIIFFSIISKGYTAFQQTFIQLEIDFTTQLLGTEATSDPEIRSSADYGGLVKKSMREMFPEADGRQEKRLLYELVSSGAAYQLRDMVMDDPALIGQTRQVWVPAGDDVDMFNKGHMKRELPEAQRRLRDMQITWLDRLQAEEKIALKFNTAFFTSGDSREPELAGIRGALMGSLLTLTVTLMLSFPVGVATAVYLEEFASKNRWTDFIEVNINNLAAVPSIVFGLLGLAVFINFMSVPRSAPLVGGLVLTLMTLPTIIIASRAALKSVPPSIREAALGVGASKMQTVLFHVLPLALPGMLTGTIIGMAQALGETAPLLMIGMVAFIVDVPSSVFDPATVLPVQIFLWADSPERAFVERTSAAIMVLLAVLIAMNTLAVMLRKKFERRW</sequence>
<keyword evidence="12" id="KW-1185">Reference proteome</keyword>
<dbReference type="AlphaFoldDB" id="A0A1I4AZN9"/>
<keyword evidence="8 9" id="KW-0472">Membrane</keyword>
<dbReference type="PANTHER" id="PTHR43470:SF5">
    <property type="entry name" value="PHOSPHATE TRANSPORT SYSTEM PERMEASE PROTEIN PSTA"/>
    <property type="match status" value="1"/>
</dbReference>
<dbReference type="Pfam" id="PF00528">
    <property type="entry name" value="BPD_transp_1"/>
    <property type="match status" value="1"/>
</dbReference>
<dbReference type="Gene3D" id="1.10.3720.10">
    <property type="entry name" value="MetI-like"/>
    <property type="match status" value="1"/>
</dbReference>
<evidence type="ECO:0000256" key="2">
    <source>
        <dbReference type="ARBA" id="ARBA00007069"/>
    </source>
</evidence>
<comment type="similarity">
    <text evidence="2 9">Belongs to the binding-protein-dependent transport system permease family. CysTW subfamily.</text>
</comment>
<dbReference type="NCBIfam" id="TIGR00974">
    <property type="entry name" value="3a0107s02c"/>
    <property type="match status" value="1"/>
</dbReference>
<dbReference type="PROSITE" id="PS50928">
    <property type="entry name" value="ABC_TM1"/>
    <property type="match status" value="1"/>
</dbReference>
<dbReference type="STRING" id="52441.SAMN05216302_101091"/>
<feature type="transmembrane region" description="Helical" evidence="9">
    <location>
        <begin position="218"/>
        <end position="239"/>
    </location>
</feature>
<feature type="transmembrane region" description="Helical" evidence="9">
    <location>
        <begin position="404"/>
        <end position="424"/>
    </location>
</feature>
<evidence type="ECO:0000256" key="4">
    <source>
        <dbReference type="ARBA" id="ARBA00022448"/>
    </source>
</evidence>
<protein>
    <recommendedName>
        <fullName evidence="3 9">Phosphate transport system permease protein PstA</fullName>
    </recommendedName>
</protein>
<evidence type="ECO:0000256" key="5">
    <source>
        <dbReference type="ARBA" id="ARBA00022475"/>
    </source>
</evidence>
<evidence type="ECO:0000256" key="8">
    <source>
        <dbReference type="ARBA" id="ARBA00023136"/>
    </source>
</evidence>
<dbReference type="Pfam" id="PF11812">
    <property type="entry name" value="DUF3333"/>
    <property type="match status" value="1"/>
</dbReference>
<keyword evidence="6 9" id="KW-0812">Transmembrane</keyword>
<feature type="transmembrane region" description="Helical" evidence="9">
    <location>
        <begin position="259"/>
        <end position="280"/>
    </location>
</feature>
<dbReference type="PANTHER" id="PTHR43470">
    <property type="entry name" value="PHOSPHATE TRANSPORT SYSTEM PERMEASE PROTEIN PSTA-RELATED"/>
    <property type="match status" value="1"/>
</dbReference>
<dbReference type="EMBL" id="FOSP01000010">
    <property type="protein sequence ID" value="SFK61377.1"/>
    <property type="molecule type" value="Genomic_DNA"/>
</dbReference>
<keyword evidence="4" id="KW-0813">Transport</keyword>
<keyword evidence="7 9" id="KW-1133">Transmembrane helix</keyword>
<evidence type="ECO:0000256" key="3">
    <source>
        <dbReference type="ARBA" id="ARBA00016864"/>
    </source>
</evidence>
<dbReference type="InterPro" id="IPR005672">
    <property type="entry name" value="Phosphate_PstA"/>
</dbReference>
<evidence type="ECO:0000256" key="1">
    <source>
        <dbReference type="ARBA" id="ARBA00004651"/>
    </source>
</evidence>
<dbReference type="InterPro" id="IPR035906">
    <property type="entry name" value="MetI-like_sf"/>
</dbReference>
<dbReference type="InterPro" id="IPR000515">
    <property type="entry name" value="MetI-like"/>
</dbReference>
<dbReference type="RefSeq" id="WP_090698993.1">
    <property type="nucleotide sequence ID" value="NZ_FOSP01000010.1"/>
</dbReference>
<evidence type="ECO:0000259" key="10">
    <source>
        <dbReference type="PROSITE" id="PS50928"/>
    </source>
</evidence>
<keyword evidence="5 9" id="KW-1003">Cell membrane</keyword>
<feature type="transmembrane region" description="Helical" evidence="9">
    <location>
        <begin position="287"/>
        <end position="309"/>
    </location>
</feature>
<evidence type="ECO:0000256" key="6">
    <source>
        <dbReference type="ARBA" id="ARBA00022692"/>
    </source>
</evidence>
<dbReference type="GO" id="GO:0005886">
    <property type="term" value="C:plasma membrane"/>
    <property type="evidence" value="ECO:0007669"/>
    <property type="project" value="UniProtKB-SubCell"/>
</dbReference>
<organism evidence="11 12">
    <name type="scientific">Nitrosomonas aestuarii</name>
    <dbReference type="NCBI Taxonomy" id="52441"/>
    <lineage>
        <taxon>Bacteria</taxon>
        <taxon>Pseudomonadati</taxon>
        <taxon>Pseudomonadota</taxon>
        <taxon>Betaproteobacteria</taxon>
        <taxon>Nitrosomonadales</taxon>
        <taxon>Nitrosomonadaceae</taxon>
        <taxon>Nitrosomonas</taxon>
    </lineage>
</organism>
<evidence type="ECO:0000313" key="12">
    <source>
        <dbReference type="Proteomes" id="UP000199533"/>
    </source>
</evidence>
<dbReference type="Proteomes" id="UP000199533">
    <property type="component" value="Unassembled WGS sequence"/>
</dbReference>